<comment type="caution">
    <text evidence="1">The sequence shown here is derived from an EMBL/GenBank/DDBJ whole genome shotgun (WGS) entry which is preliminary data.</text>
</comment>
<protein>
    <recommendedName>
        <fullName evidence="3">HPr kinase</fullName>
    </recommendedName>
</protein>
<dbReference type="Gene3D" id="3.40.50.300">
    <property type="entry name" value="P-loop containing nucleotide triphosphate hydrolases"/>
    <property type="match status" value="1"/>
</dbReference>
<dbReference type="SUPFAM" id="SSF53795">
    <property type="entry name" value="PEP carboxykinase-like"/>
    <property type="match status" value="1"/>
</dbReference>
<evidence type="ECO:0000313" key="2">
    <source>
        <dbReference type="Proteomes" id="UP001519325"/>
    </source>
</evidence>
<dbReference type="RefSeq" id="WP_209888699.1">
    <property type="nucleotide sequence ID" value="NZ_JAGGMR010000001.1"/>
</dbReference>
<evidence type="ECO:0000313" key="1">
    <source>
        <dbReference type="EMBL" id="MBP2189674.1"/>
    </source>
</evidence>
<keyword evidence="2" id="KW-1185">Reference proteome</keyword>
<organism evidence="1 2">
    <name type="scientific">Nocardia goodfellowii</name>
    <dbReference type="NCBI Taxonomy" id="882446"/>
    <lineage>
        <taxon>Bacteria</taxon>
        <taxon>Bacillati</taxon>
        <taxon>Actinomycetota</taxon>
        <taxon>Actinomycetes</taxon>
        <taxon>Mycobacteriales</taxon>
        <taxon>Nocardiaceae</taxon>
        <taxon>Nocardia</taxon>
    </lineage>
</organism>
<dbReference type="Proteomes" id="UP001519325">
    <property type="component" value="Unassembled WGS sequence"/>
</dbReference>
<sequence length="379" mass="41508">MKSSQLAALTPVGATTRQLSIRSHLVQIVTTATGAAGLVSETFYPPGMLSVFEAIDEQQPELTIVDLACDATEIVELLETAATGTHGEYELTRNYRLPRFDGDGYTVFALRDVNSDEVAALIRTDRRITIVRPRTNLGDRWLTRVIRDIATRYAKADGALVLHSSAFVFGGRAYLVIGDSGAGKSTTAIALARLLPEGGWMGNDRMHLDLSNDHYRVTACPLPLAINKGSLDVMGVTDFHEWSVRAGFPHPGSDWDKFNGEDKLKLSSLEVKRYLDVPVVPEAELAGVILPRVDRAADYFCEPAKPDQVAGIVERNCFSLDDNLYGEDWLEISGTSHIAPPSIHEFLDHIAILPVLSCSIGNADHVARLLVDFQRAVRV</sequence>
<reference evidence="1 2" key="1">
    <citation type="submission" date="2021-03" db="EMBL/GenBank/DDBJ databases">
        <title>Sequencing the genomes of 1000 actinobacteria strains.</title>
        <authorList>
            <person name="Klenk H.-P."/>
        </authorList>
    </citation>
    <scope>NUCLEOTIDE SEQUENCE [LARGE SCALE GENOMIC DNA]</scope>
    <source>
        <strain evidence="1 2">DSM 45516</strain>
    </source>
</reference>
<evidence type="ECO:0008006" key="3">
    <source>
        <dbReference type="Google" id="ProtNLM"/>
    </source>
</evidence>
<proteinExistence type="predicted"/>
<accession>A0ABS4QDB0</accession>
<dbReference type="EMBL" id="JAGGMR010000001">
    <property type="protein sequence ID" value="MBP2189674.1"/>
    <property type="molecule type" value="Genomic_DNA"/>
</dbReference>
<name>A0ABS4QDB0_9NOCA</name>
<dbReference type="InterPro" id="IPR027417">
    <property type="entry name" value="P-loop_NTPase"/>
</dbReference>
<gene>
    <name evidence="1" type="ORF">BJ987_002575</name>
</gene>